<evidence type="ECO:0000313" key="5">
    <source>
        <dbReference type="EMBL" id="HIW80868.1"/>
    </source>
</evidence>
<organism evidence="5 6">
    <name type="scientific">Candidatus Acetatifactor stercoripullorum</name>
    <dbReference type="NCBI Taxonomy" id="2838414"/>
    <lineage>
        <taxon>Bacteria</taxon>
        <taxon>Bacillati</taxon>
        <taxon>Bacillota</taxon>
        <taxon>Clostridia</taxon>
        <taxon>Lachnospirales</taxon>
        <taxon>Lachnospiraceae</taxon>
        <taxon>Acetatifactor</taxon>
    </lineage>
</organism>
<comment type="caution">
    <text evidence="5">The sequence shown here is derived from an EMBL/GenBank/DDBJ whole genome shotgun (WGS) entry which is preliminary data.</text>
</comment>
<sequence length="685" mass="75048">MKKHRHSLKLRFLIDLFCTFMVPFVLVLALVTTYIYWAVKNDAEQNSALYASVLSSQLQAELSKYVAIVETAAMQEAVKTLDYTQAEPYLQALLEKEGTDIWSHFLIANQYGTEQAHTEGQEGHGYSIRTSEEFSVPWETEATFVSEPSISISTQRAVMGIGTPIYREDRKVGVLIGYLRLESVSHILNQFPFTDSSYAFMLNSDGLLSAHPDQSQVLNTFCGVPSEDDADAMAYYNSLPDSLKQVFLSMTQGKSGSAIVSQNGESSLYAYCPLGIHNMSICVVSPLNEAFHLVYGLSRMLLLCLALLCLTGILGTFSLSVRVSALIQWIVEQTAILARGDTAIQDKKLPYGKTREIHSLKSAVFSLSHSLQAILSDLEAHSGRLKNTVSDVSLQVGAADSGIDNISAYINQFAAGIGEVTESTKLLLENSSKNLEFVSAITAYAEDGRDYTADMMTKAEEFEKNATGGRASALEMLTQMRQDLLSSIAESGKVSMIDELTKEILEISEQTNMLSLNASIEAARAGSAGKGFGVVASQIRSLAENCRITASRIQTIGRTVNHAVVSLSDDAQELLRYIDSRVLKDYETFFNVARHYHTDASKIAEMMARFSQHAGELRASFAQMDSSISGISSTMGENRQGIGEIAGLANDLNGALHSIHREMDSCSHVSRRMSESVSRFHIQAS</sequence>
<protein>
    <submittedName>
        <fullName evidence="5">Methyl-accepting chemotaxis protein</fullName>
    </submittedName>
</protein>
<dbReference type="AlphaFoldDB" id="A0A9D1R3K1"/>
<feature type="domain" description="Methyl-accepting transducer" evidence="4">
    <location>
        <begin position="381"/>
        <end position="653"/>
    </location>
</feature>
<dbReference type="EMBL" id="DXGH01000027">
    <property type="protein sequence ID" value="HIW80868.1"/>
    <property type="molecule type" value="Genomic_DNA"/>
</dbReference>
<keyword evidence="3" id="KW-0812">Transmembrane</keyword>
<dbReference type="GO" id="GO:0007165">
    <property type="term" value="P:signal transduction"/>
    <property type="evidence" value="ECO:0007669"/>
    <property type="project" value="UniProtKB-KW"/>
</dbReference>
<dbReference type="SUPFAM" id="SSF58104">
    <property type="entry name" value="Methyl-accepting chemotaxis protein (MCP) signaling domain"/>
    <property type="match status" value="1"/>
</dbReference>
<dbReference type="SMART" id="SM00283">
    <property type="entry name" value="MA"/>
    <property type="match status" value="1"/>
</dbReference>
<feature type="transmembrane region" description="Helical" evidence="3">
    <location>
        <begin position="12"/>
        <end position="37"/>
    </location>
</feature>
<evidence type="ECO:0000256" key="2">
    <source>
        <dbReference type="PROSITE-ProRule" id="PRU00284"/>
    </source>
</evidence>
<dbReference type="GO" id="GO:0016020">
    <property type="term" value="C:membrane"/>
    <property type="evidence" value="ECO:0007669"/>
    <property type="project" value="InterPro"/>
</dbReference>
<gene>
    <name evidence="5" type="ORF">H9742_04940</name>
</gene>
<dbReference type="PANTHER" id="PTHR32089:SF112">
    <property type="entry name" value="LYSOZYME-LIKE PROTEIN-RELATED"/>
    <property type="match status" value="1"/>
</dbReference>
<name>A0A9D1R3K1_9FIRM</name>
<dbReference type="PROSITE" id="PS50111">
    <property type="entry name" value="CHEMOTAXIS_TRANSDUC_2"/>
    <property type="match status" value="1"/>
</dbReference>
<proteinExistence type="predicted"/>
<dbReference type="Proteomes" id="UP000824265">
    <property type="component" value="Unassembled WGS sequence"/>
</dbReference>
<evidence type="ECO:0000256" key="3">
    <source>
        <dbReference type="SAM" id="Phobius"/>
    </source>
</evidence>
<dbReference type="InterPro" id="IPR004089">
    <property type="entry name" value="MCPsignal_dom"/>
</dbReference>
<dbReference type="PANTHER" id="PTHR32089">
    <property type="entry name" value="METHYL-ACCEPTING CHEMOTAXIS PROTEIN MCPB"/>
    <property type="match status" value="1"/>
</dbReference>
<reference evidence="5" key="1">
    <citation type="journal article" date="2021" name="PeerJ">
        <title>Extensive microbial diversity within the chicken gut microbiome revealed by metagenomics and culture.</title>
        <authorList>
            <person name="Gilroy R."/>
            <person name="Ravi A."/>
            <person name="Getino M."/>
            <person name="Pursley I."/>
            <person name="Horton D.L."/>
            <person name="Alikhan N.F."/>
            <person name="Baker D."/>
            <person name="Gharbi K."/>
            <person name="Hall N."/>
            <person name="Watson M."/>
            <person name="Adriaenssens E.M."/>
            <person name="Foster-Nyarko E."/>
            <person name="Jarju S."/>
            <person name="Secka A."/>
            <person name="Antonio M."/>
            <person name="Oren A."/>
            <person name="Chaudhuri R.R."/>
            <person name="La Ragione R."/>
            <person name="Hildebrand F."/>
            <person name="Pallen M.J."/>
        </authorList>
    </citation>
    <scope>NUCLEOTIDE SEQUENCE</scope>
    <source>
        <strain evidence="5">CHK195-6426</strain>
    </source>
</reference>
<accession>A0A9D1R3K1</accession>
<keyword evidence="1 2" id="KW-0807">Transducer</keyword>
<evidence type="ECO:0000256" key="1">
    <source>
        <dbReference type="ARBA" id="ARBA00023224"/>
    </source>
</evidence>
<keyword evidence="3" id="KW-1133">Transmembrane helix</keyword>
<keyword evidence="3" id="KW-0472">Membrane</keyword>
<dbReference type="CDD" id="cd18773">
    <property type="entry name" value="PDC1_HK_sensor"/>
    <property type="match status" value="1"/>
</dbReference>
<dbReference type="Pfam" id="PF00015">
    <property type="entry name" value="MCPsignal"/>
    <property type="match status" value="1"/>
</dbReference>
<dbReference type="CDD" id="cd12912">
    <property type="entry name" value="PDC2_MCP_like"/>
    <property type="match status" value="1"/>
</dbReference>
<evidence type="ECO:0000259" key="4">
    <source>
        <dbReference type="PROSITE" id="PS50111"/>
    </source>
</evidence>
<dbReference type="Gene3D" id="3.30.450.20">
    <property type="entry name" value="PAS domain"/>
    <property type="match status" value="1"/>
</dbReference>
<evidence type="ECO:0000313" key="6">
    <source>
        <dbReference type="Proteomes" id="UP000824265"/>
    </source>
</evidence>
<reference evidence="5" key="2">
    <citation type="submission" date="2021-04" db="EMBL/GenBank/DDBJ databases">
        <authorList>
            <person name="Gilroy R."/>
        </authorList>
    </citation>
    <scope>NUCLEOTIDE SEQUENCE</scope>
    <source>
        <strain evidence="5">CHK195-6426</strain>
    </source>
</reference>
<dbReference type="Gene3D" id="1.10.287.950">
    <property type="entry name" value="Methyl-accepting chemotaxis protein"/>
    <property type="match status" value="1"/>
</dbReference>